<feature type="transmembrane region" description="Helical" evidence="1">
    <location>
        <begin position="258"/>
        <end position="280"/>
    </location>
</feature>
<feature type="domain" description="Acyltransferase 3" evidence="2">
    <location>
        <begin position="17"/>
        <end position="371"/>
    </location>
</feature>
<feature type="transmembrane region" description="Helical" evidence="1">
    <location>
        <begin position="192"/>
        <end position="215"/>
    </location>
</feature>
<accession>A0A0D0KJE7</accession>
<dbReference type="OrthoDB" id="8288190at2"/>
<dbReference type="PANTHER" id="PTHR36927:SF1">
    <property type="entry name" value="MDO-LIKE PROTEIN"/>
    <property type="match status" value="1"/>
</dbReference>
<dbReference type="Proteomes" id="UP000035017">
    <property type="component" value="Unassembled WGS sequence"/>
</dbReference>
<name>A0A0D0KJE7_AGRTU</name>
<evidence type="ECO:0000313" key="3">
    <source>
        <dbReference type="EMBL" id="KIP98172.1"/>
    </source>
</evidence>
<keyword evidence="1" id="KW-0812">Transmembrane</keyword>
<reference evidence="3 4" key="1">
    <citation type="submission" date="2014-12" db="EMBL/GenBank/DDBJ databases">
        <title>16Stimator: statistical estimation of ribosomal gene copy numbers from draft genome assemblies.</title>
        <authorList>
            <person name="Perisin M.A."/>
            <person name="Vetter M."/>
            <person name="Gilbert J.A."/>
            <person name="Bergelson J."/>
        </authorList>
    </citation>
    <scope>NUCLEOTIDE SEQUENCE [LARGE SCALE GENOMIC DNA]</scope>
    <source>
        <strain evidence="3 4">MEJ076</strain>
    </source>
</reference>
<protein>
    <recommendedName>
        <fullName evidence="2">Acyltransferase 3 domain-containing protein</fullName>
    </recommendedName>
</protein>
<dbReference type="Pfam" id="PF01757">
    <property type="entry name" value="Acyl_transf_3"/>
    <property type="match status" value="1"/>
</dbReference>
<feature type="transmembrane region" description="Helical" evidence="1">
    <location>
        <begin position="352"/>
        <end position="374"/>
    </location>
</feature>
<dbReference type="InterPro" id="IPR050623">
    <property type="entry name" value="Glucan_succinyl_AcylTrfase"/>
</dbReference>
<dbReference type="InterPro" id="IPR002656">
    <property type="entry name" value="Acyl_transf_3_dom"/>
</dbReference>
<keyword evidence="1" id="KW-1133">Transmembrane helix</keyword>
<feature type="transmembrane region" description="Helical" evidence="1">
    <location>
        <begin position="57"/>
        <end position="83"/>
    </location>
</feature>
<dbReference type="EMBL" id="JXQV01000043">
    <property type="protein sequence ID" value="KIP98172.1"/>
    <property type="molecule type" value="Genomic_DNA"/>
</dbReference>
<feature type="transmembrane region" description="Helical" evidence="1">
    <location>
        <begin position="151"/>
        <end position="171"/>
    </location>
</feature>
<proteinExistence type="predicted"/>
<comment type="caution">
    <text evidence="3">The sequence shown here is derived from an EMBL/GenBank/DDBJ whole genome shotgun (WGS) entry which is preliminary data.</text>
</comment>
<dbReference type="GO" id="GO:0016747">
    <property type="term" value="F:acyltransferase activity, transferring groups other than amino-acyl groups"/>
    <property type="evidence" value="ECO:0007669"/>
    <property type="project" value="InterPro"/>
</dbReference>
<gene>
    <name evidence="3" type="ORF">RU07_22620</name>
</gene>
<organism evidence="3 4">
    <name type="scientific">Agrobacterium tumefaciens</name>
    <dbReference type="NCBI Taxonomy" id="358"/>
    <lineage>
        <taxon>Bacteria</taxon>
        <taxon>Pseudomonadati</taxon>
        <taxon>Pseudomonadota</taxon>
        <taxon>Alphaproteobacteria</taxon>
        <taxon>Hyphomicrobiales</taxon>
        <taxon>Rhizobiaceae</taxon>
        <taxon>Rhizobium/Agrobacterium group</taxon>
        <taxon>Agrobacterium</taxon>
        <taxon>Agrobacterium tumefaciens complex</taxon>
    </lineage>
</organism>
<keyword evidence="1" id="KW-0472">Membrane</keyword>
<evidence type="ECO:0000313" key="4">
    <source>
        <dbReference type="Proteomes" id="UP000035017"/>
    </source>
</evidence>
<feature type="transmembrane region" description="Helical" evidence="1">
    <location>
        <begin position="95"/>
        <end position="116"/>
    </location>
</feature>
<sequence length="410" mass="45372">MGTDMPVSNPPKSRQRYWDTSRAFLMLLGIPLHASLLYAVHIDWAVSATSSNVLFDWIYLIIHSFRMQAFFIVAGFFAGMLLVRKEAGAWLKSRVIRIGAPLIAGVILINPFQMLITAAAGLDLTLATLGDVRAELLKEITTSGIHWLRHFWFLVVLLELSALLAFAHSAWPKLAYWRPEERVSSLVSRNPVPSLLVAAVLIAAVSIASVIGMSFTGFNNHRILSMLQLRNTLIFAPFFLLGAFLSRDSQILERFVTPIPAVWLGAGVSIPAYAASTLLIKNQHIQTIAELVSSSFAGLFMAHVVLSACKKWYDKPNPIIDRLVLGSMAIYVLHQPIIGVLGMMAFYVDAPIFFEFLAICLLTLALAYVGYVVVDKSRILSLFFNGSIKSRAPEERSLRGVQLNQTPNAD</sequence>
<evidence type="ECO:0000256" key="1">
    <source>
        <dbReference type="SAM" id="Phobius"/>
    </source>
</evidence>
<dbReference type="AlphaFoldDB" id="A0A0D0KJE7"/>
<feature type="transmembrane region" description="Helical" evidence="1">
    <location>
        <begin position="23"/>
        <end position="45"/>
    </location>
</feature>
<dbReference type="PANTHER" id="PTHR36927">
    <property type="entry name" value="BLR4337 PROTEIN"/>
    <property type="match status" value="1"/>
</dbReference>
<feature type="transmembrane region" description="Helical" evidence="1">
    <location>
        <begin position="292"/>
        <end position="313"/>
    </location>
</feature>
<feature type="transmembrane region" description="Helical" evidence="1">
    <location>
        <begin position="325"/>
        <end position="346"/>
    </location>
</feature>
<feature type="transmembrane region" description="Helical" evidence="1">
    <location>
        <begin position="227"/>
        <end position="246"/>
    </location>
</feature>
<evidence type="ECO:0000259" key="2">
    <source>
        <dbReference type="Pfam" id="PF01757"/>
    </source>
</evidence>